<evidence type="ECO:0000259" key="1">
    <source>
        <dbReference type="Pfam" id="PF05699"/>
    </source>
</evidence>
<feature type="domain" description="HAT C-terminal dimerisation" evidence="1">
    <location>
        <begin position="406"/>
        <end position="475"/>
    </location>
</feature>
<dbReference type="Proteomes" id="UP001314229">
    <property type="component" value="Unassembled WGS sequence"/>
</dbReference>
<dbReference type="InterPro" id="IPR012337">
    <property type="entry name" value="RNaseH-like_sf"/>
</dbReference>
<gene>
    <name evidence="3" type="ORF">FSCOSCO3_A027017</name>
</gene>
<organism evidence="3 4">
    <name type="scientific">Scomber scombrus</name>
    <name type="common">Atlantic mackerel</name>
    <name type="synonym">Scomber vernalis</name>
    <dbReference type="NCBI Taxonomy" id="13677"/>
    <lineage>
        <taxon>Eukaryota</taxon>
        <taxon>Metazoa</taxon>
        <taxon>Chordata</taxon>
        <taxon>Craniata</taxon>
        <taxon>Vertebrata</taxon>
        <taxon>Euteleostomi</taxon>
        <taxon>Actinopterygii</taxon>
        <taxon>Neopterygii</taxon>
        <taxon>Teleostei</taxon>
        <taxon>Neoteleostei</taxon>
        <taxon>Acanthomorphata</taxon>
        <taxon>Pelagiaria</taxon>
        <taxon>Scombriformes</taxon>
        <taxon>Scombridae</taxon>
        <taxon>Scomber</taxon>
    </lineage>
</organism>
<protein>
    <submittedName>
        <fullName evidence="3">Zinc finger MYM-type protein 1-like isoform X8</fullName>
    </submittedName>
</protein>
<dbReference type="EMBL" id="CAWUFR010000260">
    <property type="protein sequence ID" value="CAK6974491.1"/>
    <property type="molecule type" value="Genomic_DNA"/>
</dbReference>
<accession>A0AAV1PVX1</accession>
<proteinExistence type="predicted"/>
<dbReference type="GO" id="GO:0046983">
    <property type="term" value="F:protein dimerization activity"/>
    <property type="evidence" value="ECO:0007669"/>
    <property type="project" value="InterPro"/>
</dbReference>
<dbReference type="PANTHER" id="PTHR45749">
    <property type="match status" value="1"/>
</dbReference>
<evidence type="ECO:0000259" key="2">
    <source>
        <dbReference type="Pfam" id="PF14291"/>
    </source>
</evidence>
<evidence type="ECO:0000313" key="4">
    <source>
        <dbReference type="Proteomes" id="UP001314229"/>
    </source>
</evidence>
<dbReference type="SUPFAM" id="SSF53098">
    <property type="entry name" value="Ribonuclease H-like"/>
    <property type="match status" value="1"/>
</dbReference>
<dbReference type="Pfam" id="PF05699">
    <property type="entry name" value="Dimer_Tnp_hAT"/>
    <property type="match status" value="1"/>
</dbReference>
<dbReference type="PANTHER" id="PTHR45749:SF28">
    <property type="entry name" value="ZINC FINGER MYM-TYPE PROTEIN 1-LIKE-RELATED"/>
    <property type="match status" value="1"/>
</dbReference>
<feature type="domain" description="DUF4371" evidence="2">
    <location>
        <begin position="89"/>
        <end position="265"/>
    </location>
</feature>
<dbReference type="InterPro" id="IPR025398">
    <property type="entry name" value="DUF4371"/>
</dbReference>
<keyword evidence="4" id="KW-1185">Reference proteome</keyword>
<dbReference type="AlphaFoldDB" id="A0AAV1PVX1"/>
<dbReference type="Pfam" id="PF14291">
    <property type="entry name" value="DUF4371"/>
    <property type="match status" value="1"/>
</dbReference>
<comment type="caution">
    <text evidence="3">The sequence shown here is derived from an EMBL/GenBank/DDBJ whole genome shotgun (WGS) entry which is preliminary data.</text>
</comment>
<reference evidence="3 4" key="1">
    <citation type="submission" date="2024-01" db="EMBL/GenBank/DDBJ databases">
        <authorList>
            <person name="Alioto T."/>
            <person name="Alioto T."/>
            <person name="Gomez Garrido J."/>
        </authorList>
    </citation>
    <scope>NUCLEOTIDE SEQUENCE [LARGE SCALE GENOMIC DNA]</scope>
</reference>
<name>A0AAV1PVX1_SCOSC</name>
<sequence length="509" mass="58863">MTKSGKVVKGKRREESRLDYQQKMLIIQHGRCTPPLRDLHQCKGTKIVRSFQPEWYSRKEWLCGCDASSKLFCFPCLLFSKERDNVWVRENREILKDLIRATYFLAKQELAFRGNDESEGSSNRGNYVELLNVLAEKDERLETHLPVSTVFTGTSNRIQNDLIQAVSDTLRHDIQVEVNAAPFVSVQVDETTDATNKAQLAVILRYVNLSEVKEAFLGFTDVSSDRKAAAITEHILAILESYNCTTKLVAQKYDGAAVMASQLNGVQAKIKQVLQLQINDTMTVLRRQRRDFESFYAKFEEKFQLLGLTDPSTRNVQPIKEHRRELFHNIYEDVSTQMKNRFDHYGQLSFFSLVDLRRFDKMSSSFDDRSLKSLEEAYAKHFDFIRLKADLTGLYSSELICEQCTTPAQLLKFLHTNDLVVIVPEATKLLSLILTLPATTASVERSFSALKRIKTYSRNRTGEERLSSLAVISIEAERLVRLHNNRERFYNDVIERFVEKDRRMDFIFK</sequence>
<evidence type="ECO:0000313" key="3">
    <source>
        <dbReference type="EMBL" id="CAK6974491.1"/>
    </source>
</evidence>
<dbReference type="InterPro" id="IPR008906">
    <property type="entry name" value="HATC_C_dom"/>
</dbReference>